<reference evidence="3" key="1">
    <citation type="submission" date="2015-09" db="EMBL/GenBank/DDBJ databases">
        <authorList>
            <person name="Sai Rama Sridatta P."/>
        </authorList>
    </citation>
    <scope>NUCLEOTIDE SEQUENCE [LARGE SCALE GENOMIC DNA]</scope>
</reference>
<protein>
    <recommendedName>
        <fullName evidence="1">EF-hand domain-containing protein</fullName>
    </recommendedName>
</protein>
<dbReference type="GO" id="GO:0099536">
    <property type="term" value="P:synaptic signaling"/>
    <property type="evidence" value="ECO:0007669"/>
    <property type="project" value="TreeGrafter"/>
</dbReference>
<dbReference type="PANTHER" id="PTHR12268">
    <property type="entry name" value="E3 UBIQUITIN-PROTEIN LIGASE KCMF1"/>
    <property type="match status" value="1"/>
</dbReference>
<evidence type="ECO:0000313" key="3">
    <source>
        <dbReference type="Proteomes" id="UP000314980"/>
    </source>
</evidence>
<dbReference type="SUPFAM" id="SSF47473">
    <property type="entry name" value="EF-hand"/>
    <property type="match status" value="1"/>
</dbReference>
<sequence>MDLDSIEGLNEIRPSVYRAAMKLQSLQRLCHMDVVSVRHVTAAVRSVGGALRLNRQEVTQTLNRMFKGVSQEVPGHMTAEAPEETCDLMFRLYDRSESRSRFSVCLESVHKPQRGGKVLRDGCTGCDEFKLFRLNFIYSFY</sequence>
<accession>A0A4W6G1S1</accession>
<reference evidence="2" key="3">
    <citation type="submission" date="2025-09" db="UniProtKB">
        <authorList>
            <consortium name="Ensembl"/>
        </authorList>
    </citation>
    <scope>IDENTIFICATION</scope>
</reference>
<name>A0A4W6G1S1_LATCA</name>
<dbReference type="InterPro" id="IPR015153">
    <property type="entry name" value="EF-hand_dom_typ1"/>
</dbReference>
<dbReference type="GO" id="GO:0045202">
    <property type="term" value="C:synapse"/>
    <property type="evidence" value="ECO:0007669"/>
    <property type="project" value="GOC"/>
</dbReference>
<dbReference type="AlphaFoldDB" id="A0A4W6G1S1"/>
<dbReference type="InterPro" id="IPR011992">
    <property type="entry name" value="EF-hand-dom_pair"/>
</dbReference>
<dbReference type="Ensembl" id="ENSLCAT00010058879.1">
    <property type="protein sequence ID" value="ENSLCAP00010057325.1"/>
    <property type="gene ID" value="ENSLCAG00010026745.1"/>
</dbReference>
<reference evidence="2" key="2">
    <citation type="submission" date="2025-08" db="UniProtKB">
        <authorList>
            <consortium name="Ensembl"/>
        </authorList>
    </citation>
    <scope>IDENTIFICATION</scope>
</reference>
<dbReference type="PANTHER" id="PTHR12268:SF18">
    <property type="entry name" value="DYSTROTELIN"/>
    <property type="match status" value="1"/>
</dbReference>
<organism evidence="2 3">
    <name type="scientific">Lates calcarifer</name>
    <name type="common">Barramundi</name>
    <name type="synonym">Holocentrus calcarifer</name>
    <dbReference type="NCBI Taxonomy" id="8187"/>
    <lineage>
        <taxon>Eukaryota</taxon>
        <taxon>Metazoa</taxon>
        <taxon>Chordata</taxon>
        <taxon>Craniata</taxon>
        <taxon>Vertebrata</taxon>
        <taxon>Euteleostomi</taxon>
        <taxon>Actinopterygii</taxon>
        <taxon>Neopterygii</taxon>
        <taxon>Teleostei</taxon>
        <taxon>Neoteleostei</taxon>
        <taxon>Acanthomorphata</taxon>
        <taxon>Carangaria</taxon>
        <taxon>Carangaria incertae sedis</taxon>
        <taxon>Centropomidae</taxon>
        <taxon>Lates</taxon>
    </lineage>
</organism>
<feature type="domain" description="EF-hand" evidence="1">
    <location>
        <begin position="4"/>
        <end position="97"/>
    </location>
</feature>
<evidence type="ECO:0000259" key="1">
    <source>
        <dbReference type="Pfam" id="PF09068"/>
    </source>
</evidence>
<evidence type="ECO:0000313" key="2">
    <source>
        <dbReference type="Ensembl" id="ENSLCAP00010057325.1"/>
    </source>
</evidence>
<dbReference type="InterPro" id="IPR050774">
    <property type="entry name" value="KCMF1/Dystrophin"/>
</dbReference>
<keyword evidence="3" id="KW-1185">Reference proteome</keyword>
<dbReference type="Proteomes" id="UP000314980">
    <property type="component" value="Unassembled WGS sequence"/>
</dbReference>
<dbReference type="Gene3D" id="6.10.140.70">
    <property type="match status" value="1"/>
</dbReference>
<dbReference type="Pfam" id="PF09068">
    <property type="entry name" value="EF-hand_2"/>
    <property type="match status" value="1"/>
</dbReference>
<dbReference type="GeneTree" id="ENSGT00980000198690"/>
<dbReference type="GO" id="GO:0005886">
    <property type="term" value="C:plasma membrane"/>
    <property type="evidence" value="ECO:0007669"/>
    <property type="project" value="TreeGrafter"/>
</dbReference>
<proteinExistence type="predicted"/>